<dbReference type="Pfam" id="PF02325">
    <property type="entry name" value="CCB3_YggT"/>
    <property type="match status" value="1"/>
</dbReference>
<keyword evidence="2" id="KW-1133">Transmembrane helix</keyword>
<dbReference type="InterPro" id="IPR003425">
    <property type="entry name" value="CCB3/YggT"/>
</dbReference>
<organism evidence="3 4">
    <name type="scientific">Rhodoblastus acidophilus</name>
    <name type="common">Rhodopseudomonas acidophila</name>
    <dbReference type="NCBI Taxonomy" id="1074"/>
    <lineage>
        <taxon>Bacteria</taxon>
        <taxon>Pseudomonadati</taxon>
        <taxon>Pseudomonadota</taxon>
        <taxon>Alphaproteobacteria</taxon>
        <taxon>Hyphomicrobiales</taxon>
        <taxon>Rhodoblastaceae</taxon>
        <taxon>Rhodoblastus</taxon>
    </lineage>
</organism>
<dbReference type="GO" id="GO:0016020">
    <property type="term" value="C:membrane"/>
    <property type="evidence" value="ECO:0007669"/>
    <property type="project" value="InterPro"/>
</dbReference>
<protein>
    <submittedName>
        <fullName evidence="3">YggT family protein</fullName>
    </submittedName>
</protein>
<dbReference type="PANTHER" id="PTHR33219:SF14">
    <property type="entry name" value="PROTEIN COFACTOR ASSEMBLY OF COMPLEX C SUBUNIT B CCB3, CHLOROPLASTIC-RELATED"/>
    <property type="match status" value="1"/>
</dbReference>
<dbReference type="EMBL" id="FYDG01000006">
    <property type="protein sequence ID" value="SNB74192.1"/>
    <property type="molecule type" value="Genomic_DNA"/>
</dbReference>
<evidence type="ECO:0000313" key="4">
    <source>
        <dbReference type="Proteomes" id="UP000198418"/>
    </source>
</evidence>
<dbReference type="AlphaFoldDB" id="A0A212RP25"/>
<feature type="transmembrane region" description="Helical" evidence="2">
    <location>
        <begin position="71"/>
        <end position="90"/>
    </location>
</feature>
<comment type="similarity">
    <text evidence="1">Belongs to the YggT family.</text>
</comment>
<keyword evidence="4" id="KW-1185">Reference proteome</keyword>
<gene>
    <name evidence="3" type="ORF">SAMN06265338_1066</name>
</gene>
<keyword evidence="2" id="KW-0812">Transmembrane</keyword>
<sequence length="105" mass="11925">MAAAFIIPVFKVINMALDLYWWVIIIMAVMSWLLAFDVINMRNDLVRSLWNMSNALTEPVLRPIRRFLPPLGGMDISPIVLLLLLSFVQMELGELAAALMRASYS</sequence>
<dbReference type="PANTHER" id="PTHR33219">
    <property type="entry name" value="YLMG HOMOLOG PROTEIN 2, CHLOROPLASTIC"/>
    <property type="match status" value="1"/>
</dbReference>
<keyword evidence="2" id="KW-0472">Membrane</keyword>
<dbReference type="OrthoDB" id="9814445at2"/>
<evidence type="ECO:0000256" key="1">
    <source>
        <dbReference type="ARBA" id="ARBA00010894"/>
    </source>
</evidence>
<proteinExistence type="inferred from homology"/>
<evidence type="ECO:0000313" key="3">
    <source>
        <dbReference type="EMBL" id="SNB74192.1"/>
    </source>
</evidence>
<accession>A0A212RP25</accession>
<dbReference type="RefSeq" id="WP_088521032.1">
    <property type="nucleotide sequence ID" value="NZ_FYDG01000006.1"/>
</dbReference>
<evidence type="ECO:0000256" key="2">
    <source>
        <dbReference type="SAM" id="Phobius"/>
    </source>
</evidence>
<reference evidence="4" key="1">
    <citation type="submission" date="2017-06" db="EMBL/GenBank/DDBJ databases">
        <authorList>
            <person name="Varghese N."/>
            <person name="Submissions S."/>
        </authorList>
    </citation>
    <scope>NUCLEOTIDE SEQUENCE [LARGE SCALE GENOMIC DNA]</scope>
    <source>
        <strain evidence="4">DSM 137</strain>
    </source>
</reference>
<dbReference type="Proteomes" id="UP000198418">
    <property type="component" value="Unassembled WGS sequence"/>
</dbReference>
<name>A0A212RP25_RHOAC</name>
<feature type="transmembrane region" description="Helical" evidence="2">
    <location>
        <begin position="19"/>
        <end position="39"/>
    </location>
</feature>